<dbReference type="GO" id="GO:0009245">
    <property type="term" value="P:lipid A biosynthetic process"/>
    <property type="evidence" value="ECO:0007669"/>
    <property type="project" value="TreeGrafter"/>
</dbReference>
<dbReference type="AlphaFoldDB" id="A0A2N5ZN11"/>
<keyword evidence="4" id="KW-1133">Transmembrane helix</keyword>
<gene>
    <name evidence="6" type="ORF">C0601_00420</name>
</gene>
<comment type="subcellular location">
    <subcellularLocation>
        <location evidence="4">Cell membrane</location>
    </subcellularLocation>
</comment>
<comment type="function">
    <text evidence="4">Involved in lipopolysaccharide (LPS) biosynthesis. Catalyzes the transfer of 3-deoxy-D-manno-octulosonate (Kdo) residue(s) from CMP-Kdo to lipid IV(A), the tetraacyldisaccharide-1,4'-bisphosphate precursor of lipid A.</text>
</comment>
<accession>A0A2N5ZN11</accession>
<comment type="pathway">
    <text evidence="4">Bacterial outer membrane biogenesis; LPS core biosynthesis.</text>
</comment>
<keyword evidence="4" id="KW-0472">Membrane</keyword>
<comment type="similarity">
    <text evidence="4">Belongs to the glycosyltransferase group 1 family.</text>
</comment>
<keyword evidence="1 4" id="KW-0808">Transferase</keyword>
<evidence type="ECO:0000256" key="4">
    <source>
        <dbReference type="RuleBase" id="RU365103"/>
    </source>
</evidence>
<dbReference type="GO" id="GO:0009244">
    <property type="term" value="P:lipopolysaccharide core region biosynthetic process"/>
    <property type="evidence" value="ECO:0007669"/>
    <property type="project" value="UniProtKB-UniRule"/>
</dbReference>
<evidence type="ECO:0000313" key="7">
    <source>
        <dbReference type="Proteomes" id="UP000234857"/>
    </source>
</evidence>
<dbReference type="EC" id="2.4.99.12" evidence="4"/>
<dbReference type="PANTHER" id="PTHR42755:SF1">
    <property type="entry name" value="3-DEOXY-D-MANNO-OCTULOSONIC ACID TRANSFERASE, MITOCHONDRIAL-RELATED"/>
    <property type="match status" value="1"/>
</dbReference>
<dbReference type="Gene3D" id="3.40.50.11720">
    <property type="entry name" value="3-Deoxy-D-manno-octulosonic-acid transferase, N-terminal domain"/>
    <property type="match status" value="1"/>
</dbReference>
<feature type="site" description="Transition state stabilizer" evidence="3">
    <location>
        <position position="131"/>
    </location>
</feature>
<protein>
    <recommendedName>
        <fullName evidence="4">3-deoxy-D-manno-octulosonic acid transferase</fullName>
        <shortName evidence="4">Kdo transferase</shortName>
        <ecNumber evidence="4">2.4.99.12</ecNumber>
    </recommendedName>
    <alternativeName>
        <fullName evidence="4">Lipid IV(A) 3-deoxy-D-manno-octulosonic acid transferase</fullName>
    </alternativeName>
</protein>
<proteinExistence type="inferred from homology"/>
<feature type="transmembrane region" description="Helical" evidence="4">
    <location>
        <begin position="6"/>
        <end position="26"/>
    </location>
</feature>
<evidence type="ECO:0000256" key="1">
    <source>
        <dbReference type="ARBA" id="ARBA00022679"/>
    </source>
</evidence>
<dbReference type="SUPFAM" id="SSF53756">
    <property type="entry name" value="UDP-Glycosyltransferase/glycogen phosphorylase"/>
    <property type="match status" value="1"/>
</dbReference>
<keyword evidence="4" id="KW-0448">Lipopolysaccharide biosynthesis</keyword>
<dbReference type="GO" id="GO:0043842">
    <property type="term" value="F:Kdo transferase activity"/>
    <property type="evidence" value="ECO:0007669"/>
    <property type="project" value="UniProtKB-EC"/>
</dbReference>
<comment type="caution">
    <text evidence="6">The sequence shown here is derived from an EMBL/GenBank/DDBJ whole genome shotgun (WGS) entry which is preliminary data.</text>
</comment>
<dbReference type="Pfam" id="PF04413">
    <property type="entry name" value="Glycos_transf_N"/>
    <property type="match status" value="1"/>
</dbReference>
<evidence type="ECO:0000259" key="5">
    <source>
        <dbReference type="Pfam" id="PF04413"/>
    </source>
</evidence>
<keyword evidence="4" id="KW-1003">Cell membrane</keyword>
<organism evidence="6 7">
    <name type="scientific">Muiribacterium halophilum</name>
    <dbReference type="NCBI Taxonomy" id="2053465"/>
    <lineage>
        <taxon>Bacteria</taxon>
        <taxon>Candidatus Muiribacteriota</taxon>
        <taxon>Candidatus Muiribacteriia</taxon>
        <taxon>Candidatus Muiribacteriales</taxon>
        <taxon>Candidatus Muiribacteriaceae</taxon>
        <taxon>Candidatus Muiribacterium</taxon>
    </lineage>
</organism>
<dbReference type="PANTHER" id="PTHR42755">
    <property type="entry name" value="3-DEOXY-MANNO-OCTULOSONATE CYTIDYLYLTRANSFERASE"/>
    <property type="match status" value="1"/>
</dbReference>
<dbReference type="InterPro" id="IPR039901">
    <property type="entry name" value="Kdotransferase"/>
</dbReference>
<feature type="active site" description="Proton acceptor" evidence="2">
    <location>
        <position position="63"/>
    </location>
</feature>
<evidence type="ECO:0000256" key="2">
    <source>
        <dbReference type="PIRSR" id="PIRSR639901-1"/>
    </source>
</evidence>
<keyword evidence="4" id="KW-0812">Transmembrane</keyword>
<name>A0A2N5ZN11_MUIH1</name>
<dbReference type="GO" id="GO:0005886">
    <property type="term" value="C:plasma membrane"/>
    <property type="evidence" value="ECO:0007669"/>
    <property type="project" value="UniProtKB-SubCell"/>
</dbReference>
<evidence type="ECO:0000313" key="6">
    <source>
        <dbReference type="EMBL" id="PLX19973.1"/>
    </source>
</evidence>
<sequence>MTIYNIILNLFRYTIFPLFIVVLYFFKKERAIHLSKRLKFKYYNPDQDKTKKNILIHAVSVGETEAVKPLVEKLLLEGHNITISTVTTTGKEMVKKTFQDRVDHIFFPLDFRKNCIRFLKRIKPYIIIMAETEIWPNFLHTCHSLSIPIMVVNGRISPESYKNYMRFKYLIGLKDCLDIYDTLLMQSDIDLQRMINMGASDEKTMLMGNLKFDSLIESENSKSEKNIDLELKIPKEHKVIIAGSTHQGEDEIFIEVLSELKKEDKNITGIIAPRHLKRIDEIIKIIKSFGLNFILKSKIKDTPSENTDIIILDTIGELKFIYGLADIAFIGGSISNTGGHNILESIKYGIPTFFGPNMFNFEFIKEQALKFECGFLIEDKTQLYDGINYFLKNPDQSLEIENRAVEMIKKNKGALSIALRVISHYL</sequence>
<dbReference type="InterPro" id="IPR038107">
    <property type="entry name" value="Glycos_transf_N_sf"/>
</dbReference>
<feature type="domain" description="3-deoxy-D-manno-octulosonic-acid transferase N-terminal" evidence="5">
    <location>
        <begin position="39"/>
        <end position="213"/>
    </location>
</feature>
<dbReference type="Gene3D" id="3.40.50.2000">
    <property type="entry name" value="Glycogen Phosphorylase B"/>
    <property type="match status" value="1"/>
</dbReference>
<dbReference type="UniPathway" id="UPA00958"/>
<comment type="catalytic activity">
    <reaction evidence="4">
        <text>lipid IVA (E. coli) + CMP-3-deoxy-beta-D-manno-octulosonate = alpha-Kdo-(2-&gt;6)-lipid IVA (E. coli) + CMP + H(+)</text>
        <dbReference type="Rhea" id="RHEA:28066"/>
        <dbReference type="ChEBI" id="CHEBI:15378"/>
        <dbReference type="ChEBI" id="CHEBI:58603"/>
        <dbReference type="ChEBI" id="CHEBI:60364"/>
        <dbReference type="ChEBI" id="CHEBI:60377"/>
        <dbReference type="ChEBI" id="CHEBI:85987"/>
        <dbReference type="EC" id="2.4.99.12"/>
    </reaction>
</comment>
<reference evidence="6 7" key="1">
    <citation type="submission" date="2017-11" db="EMBL/GenBank/DDBJ databases">
        <title>Genome-resolved metagenomics identifies genetic mobility, metabolic interactions, and unexpected diversity in perchlorate-reducing communities.</title>
        <authorList>
            <person name="Barnum T.P."/>
            <person name="Figueroa I.A."/>
            <person name="Carlstrom C.I."/>
            <person name="Lucas L.N."/>
            <person name="Engelbrektson A.L."/>
            <person name="Coates J.D."/>
        </authorList>
    </citation>
    <scope>NUCLEOTIDE SEQUENCE [LARGE SCALE GENOMIC DNA]</scope>
    <source>
        <strain evidence="6">BM706</strain>
    </source>
</reference>
<dbReference type="InterPro" id="IPR007507">
    <property type="entry name" value="Glycos_transf_N"/>
</dbReference>
<feature type="site" description="Transition state stabilizer" evidence="3">
    <location>
        <position position="211"/>
    </location>
</feature>
<dbReference type="EMBL" id="PKTG01000012">
    <property type="protein sequence ID" value="PLX19973.1"/>
    <property type="molecule type" value="Genomic_DNA"/>
</dbReference>
<dbReference type="Proteomes" id="UP000234857">
    <property type="component" value="Unassembled WGS sequence"/>
</dbReference>
<evidence type="ECO:0000256" key="3">
    <source>
        <dbReference type="PIRSR" id="PIRSR639901-2"/>
    </source>
</evidence>